<dbReference type="RefSeq" id="XP_005837571.1">
    <property type="nucleotide sequence ID" value="XM_005837514.1"/>
</dbReference>
<dbReference type="PaxDb" id="55529-EKX50591"/>
<reference evidence="4" key="3">
    <citation type="submission" date="2016-03" db="UniProtKB">
        <authorList>
            <consortium name="EnsemblProtists"/>
        </authorList>
    </citation>
    <scope>IDENTIFICATION</scope>
</reference>
<dbReference type="HOGENOM" id="CLU_567975_0_0_1"/>
<gene>
    <name evidence="3" type="ORF">GUITHDRAFT_135222</name>
</gene>
<sequence>MRFTTGHSSGIRDILHEETSKLRAEFDRARLEFGIRDEVLEEPAVTFDGSDASMDSRSSSSSEIFRHGILKPQYSSSSAQHSYPLNDLRGRADTSAPLESFCWPDLYQTLGDMAEPPGRMRDMPSTARQPSERRPARHEEEAARLHSAHFEPSRQPAVGYSVMSPRDRYESAAVLYKESQNLMKYLATISSAAARLQHAVVRQQSESVMYQDEDDCPSPAACRCRNKLGLEPVSQPSPRLELLWSEEVLFPSPTAHRAQPKHFETVLPPQSRSVGTQVSAQAAPCSRPPARNADDHHSRRRIEARTKTVRVKDVAVETEPLAEPDEPEAHLSAPRRQVHRQSADTSCQTDRICQTEPKEMSARCRLGSGIAESSKHKQHEESNPVQHRKLAKSQETHASARSKKMKRILIRRLNEINNSITACINSFDGMSNTTSLEDMQNLEVKIESLQSEYSQVCQVLEELGVDVNREQSGGYDSDSDN</sequence>
<dbReference type="Proteomes" id="UP000011087">
    <property type="component" value="Unassembled WGS sequence"/>
</dbReference>
<evidence type="ECO:0000313" key="4">
    <source>
        <dbReference type="EnsemblProtists" id="EKX50591"/>
    </source>
</evidence>
<evidence type="ECO:0000256" key="1">
    <source>
        <dbReference type="SAM" id="Coils"/>
    </source>
</evidence>
<keyword evidence="1" id="KW-0175">Coiled coil</keyword>
<dbReference type="AlphaFoldDB" id="L1JPS3"/>
<dbReference type="KEGG" id="gtt:GUITHDRAFT_135222"/>
<keyword evidence="5" id="KW-1185">Reference proteome</keyword>
<accession>L1JPS3</accession>
<feature type="compositionally biased region" description="Basic and acidic residues" evidence="2">
    <location>
        <begin position="292"/>
        <end position="315"/>
    </location>
</feature>
<dbReference type="EnsemblProtists" id="EKX50591">
    <property type="protein sequence ID" value="EKX50591"/>
    <property type="gene ID" value="GUITHDRAFT_135222"/>
</dbReference>
<feature type="region of interest" description="Disordered" evidence="2">
    <location>
        <begin position="270"/>
        <end position="350"/>
    </location>
</feature>
<dbReference type="EMBL" id="JH992978">
    <property type="protein sequence ID" value="EKX50591.1"/>
    <property type="molecule type" value="Genomic_DNA"/>
</dbReference>
<reference evidence="3 5" key="1">
    <citation type="journal article" date="2012" name="Nature">
        <title>Algal genomes reveal evolutionary mosaicism and the fate of nucleomorphs.</title>
        <authorList>
            <consortium name="DOE Joint Genome Institute"/>
            <person name="Curtis B.A."/>
            <person name="Tanifuji G."/>
            <person name="Burki F."/>
            <person name="Gruber A."/>
            <person name="Irimia M."/>
            <person name="Maruyama S."/>
            <person name="Arias M.C."/>
            <person name="Ball S.G."/>
            <person name="Gile G.H."/>
            <person name="Hirakawa Y."/>
            <person name="Hopkins J.F."/>
            <person name="Kuo A."/>
            <person name="Rensing S.A."/>
            <person name="Schmutz J."/>
            <person name="Symeonidi A."/>
            <person name="Elias M."/>
            <person name="Eveleigh R.J."/>
            <person name="Herman E.K."/>
            <person name="Klute M.J."/>
            <person name="Nakayama T."/>
            <person name="Obornik M."/>
            <person name="Reyes-Prieto A."/>
            <person name="Armbrust E.V."/>
            <person name="Aves S.J."/>
            <person name="Beiko R.G."/>
            <person name="Coutinho P."/>
            <person name="Dacks J.B."/>
            <person name="Durnford D.G."/>
            <person name="Fast N.M."/>
            <person name="Green B.R."/>
            <person name="Grisdale C.J."/>
            <person name="Hempel F."/>
            <person name="Henrissat B."/>
            <person name="Hoppner M.P."/>
            <person name="Ishida K."/>
            <person name="Kim E."/>
            <person name="Koreny L."/>
            <person name="Kroth P.G."/>
            <person name="Liu Y."/>
            <person name="Malik S.B."/>
            <person name="Maier U.G."/>
            <person name="McRose D."/>
            <person name="Mock T."/>
            <person name="Neilson J.A."/>
            <person name="Onodera N.T."/>
            <person name="Poole A.M."/>
            <person name="Pritham E.J."/>
            <person name="Richards T.A."/>
            <person name="Rocap G."/>
            <person name="Roy S.W."/>
            <person name="Sarai C."/>
            <person name="Schaack S."/>
            <person name="Shirato S."/>
            <person name="Slamovits C.H."/>
            <person name="Spencer D.F."/>
            <person name="Suzuki S."/>
            <person name="Worden A.Z."/>
            <person name="Zauner S."/>
            <person name="Barry K."/>
            <person name="Bell C."/>
            <person name="Bharti A.K."/>
            <person name="Crow J.A."/>
            <person name="Grimwood J."/>
            <person name="Kramer R."/>
            <person name="Lindquist E."/>
            <person name="Lucas S."/>
            <person name="Salamov A."/>
            <person name="McFadden G.I."/>
            <person name="Lane C.E."/>
            <person name="Keeling P.J."/>
            <person name="Gray M.W."/>
            <person name="Grigoriev I.V."/>
            <person name="Archibald J.M."/>
        </authorList>
    </citation>
    <scope>NUCLEOTIDE SEQUENCE</scope>
    <source>
        <strain evidence="3 5">CCMP2712</strain>
    </source>
</reference>
<proteinExistence type="predicted"/>
<dbReference type="GeneID" id="17307242"/>
<evidence type="ECO:0000256" key="2">
    <source>
        <dbReference type="SAM" id="MobiDB-lite"/>
    </source>
</evidence>
<feature type="region of interest" description="Disordered" evidence="2">
    <location>
        <begin position="114"/>
        <end position="151"/>
    </location>
</feature>
<feature type="compositionally biased region" description="Basic and acidic residues" evidence="2">
    <location>
        <begin position="130"/>
        <end position="151"/>
    </location>
</feature>
<feature type="coiled-coil region" evidence="1">
    <location>
        <begin position="432"/>
        <end position="459"/>
    </location>
</feature>
<organism evidence="3">
    <name type="scientific">Guillardia theta (strain CCMP2712)</name>
    <name type="common">Cryptophyte</name>
    <dbReference type="NCBI Taxonomy" id="905079"/>
    <lineage>
        <taxon>Eukaryota</taxon>
        <taxon>Cryptophyceae</taxon>
        <taxon>Pyrenomonadales</taxon>
        <taxon>Geminigeraceae</taxon>
        <taxon>Guillardia</taxon>
    </lineage>
</organism>
<protein>
    <submittedName>
        <fullName evidence="3 4">Uncharacterized protein</fullName>
    </submittedName>
</protein>
<feature type="compositionally biased region" description="Polar residues" evidence="2">
    <location>
        <begin position="270"/>
        <end position="280"/>
    </location>
</feature>
<evidence type="ECO:0000313" key="5">
    <source>
        <dbReference type="Proteomes" id="UP000011087"/>
    </source>
</evidence>
<feature type="region of interest" description="Disordered" evidence="2">
    <location>
        <begin position="371"/>
        <end position="404"/>
    </location>
</feature>
<name>L1JPS3_GUITC</name>
<feature type="compositionally biased region" description="Basic and acidic residues" evidence="2">
    <location>
        <begin position="373"/>
        <end position="382"/>
    </location>
</feature>
<evidence type="ECO:0000313" key="3">
    <source>
        <dbReference type="EMBL" id="EKX50591.1"/>
    </source>
</evidence>
<reference evidence="5" key="2">
    <citation type="submission" date="2012-11" db="EMBL/GenBank/DDBJ databases">
        <authorList>
            <person name="Kuo A."/>
            <person name="Curtis B.A."/>
            <person name="Tanifuji G."/>
            <person name="Burki F."/>
            <person name="Gruber A."/>
            <person name="Irimia M."/>
            <person name="Maruyama S."/>
            <person name="Arias M.C."/>
            <person name="Ball S.G."/>
            <person name="Gile G.H."/>
            <person name="Hirakawa Y."/>
            <person name="Hopkins J.F."/>
            <person name="Rensing S.A."/>
            <person name="Schmutz J."/>
            <person name="Symeonidi A."/>
            <person name="Elias M."/>
            <person name="Eveleigh R.J."/>
            <person name="Herman E.K."/>
            <person name="Klute M.J."/>
            <person name="Nakayama T."/>
            <person name="Obornik M."/>
            <person name="Reyes-Prieto A."/>
            <person name="Armbrust E.V."/>
            <person name="Aves S.J."/>
            <person name="Beiko R.G."/>
            <person name="Coutinho P."/>
            <person name="Dacks J.B."/>
            <person name="Durnford D.G."/>
            <person name="Fast N.M."/>
            <person name="Green B.R."/>
            <person name="Grisdale C."/>
            <person name="Hempe F."/>
            <person name="Henrissat B."/>
            <person name="Hoppner M.P."/>
            <person name="Ishida K.-I."/>
            <person name="Kim E."/>
            <person name="Koreny L."/>
            <person name="Kroth P.G."/>
            <person name="Liu Y."/>
            <person name="Malik S.-B."/>
            <person name="Maier U.G."/>
            <person name="McRose D."/>
            <person name="Mock T."/>
            <person name="Neilson J.A."/>
            <person name="Onodera N.T."/>
            <person name="Poole A.M."/>
            <person name="Pritham E.J."/>
            <person name="Richards T.A."/>
            <person name="Rocap G."/>
            <person name="Roy S.W."/>
            <person name="Sarai C."/>
            <person name="Schaack S."/>
            <person name="Shirato S."/>
            <person name="Slamovits C.H."/>
            <person name="Spencer D.F."/>
            <person name="Suzuki S."/>
            <person name="Worden A.Z."/>
            <person name="Zauner S."/>
            <person name="Barry K."/>
            <person name="Bell C."/>
            <person name="Bharti A.K."/>
            <person name="Crow J.A."/>
            <person name="Grimwood J."/>
            <person name="Kramer R."/>
            <person name="Lindquist E."/>
            <person name="Lucas S."/>
            <person name="Salamov A."/>
            <person name="McFadden G.I."/>
            <person name="Lane C.E."/>
            <person name="Keeling P.J."/>
            <person name="Gray M.W."/>
            <person name="Grigoriev I.V."/>
            <person name="Archibald J.M."/>
        </authorList>
    </citation>
    <scope>NUCLEOTIDE SEQUENCE</scope>
    <source>
        <strain evidence="5">CCMP2712</strain>
    </source>
</reference>